<dbReference type="InterPro" id="IPR032828">
    <property type="entry name" value="PolyA_RNA-bd"/>
</dbReference>
<dbReference type="InterPro" id="IPR006675">
    <property type="entry name" value="HDIG_dom"/>
</dbReference>
<protein>
    <submittedName>
        <fullName evidence="13">CCA tRNA nucleotidyltransferase</fullName>
        <ecNumber evidence="13">2.7.7.72</ecNumber>
    </submittedName>
</protein>
<comment type="caution">
    <text evidence="13">The sequence shown here is derived from an EMBL/GenBank/DDBJ whole genome shotgun (WGS) entry which is preliminary data.</text>
</comment>
<dbReference type="SUPFAM" id="SSF81301">
    <property type="entry name" value="Nucleotidyltransferase"/>
    <property type="match status" value="1"/>
</dbReference>
<evidence type="ECO:0000256" key="9">
    <source>
        <dbReference type="RuleBase" id="RU003953"/>
    </source>
</evidence>
<keyword evidence="8 9" id="KW-0694">RNA-binding</keyword>
<dbReference type="GO" id="GO:0008033">
    <property type="term" value="P:tRNA processing"/>
    <property type="evidence" value="ECO:0007669"/>
    <property type="project" value="UniProtKB-KW"/>
</dbReference>
<name>A0A7Y0HQJ6_9CLOT</name>
<keyword evidence="3" id="KW-0819">tRNA processing</keyword>
<evidence type="ECO:0000259" key="11">
    <source>
        <dbReference type="Pfam" id="PF12627"/>
    </source>
</evidence>
<dbReference type="CDD" id="cd00077">
    <property type="entry name" value="HDc"/>
    <property type="match status" value="1"/>
</dbReference>
<dbReference type="Pfam" id="PF13735">
    <property type="entry name" value="tRNA_NucTran2_2"/>
    <property type="match status" value="1"/>
</dbReference>
<dbReference type="InterPro" id="IPR002646">
    <property type="entry name" value="PolA_pol_head_dom"/>
</dbReference>
<evidence type="ECO:0000313" key="13">
    <source>
        <dbReference type="EMBL" id="NMM64817.1"/>
    </source>
</evidence>
<evidence type="ECO:0000256" key="2">
    <source>
        <dbReference type="ARBA" id="ARBA00022679"/>
    </source>
</evidence>
<evidence type="ECO:0000256" key="4">
    <source>
        <dbReference type="ARBA" id="ARBA00022695"/>
    </source>
</evidence>
<dbReference type="Gene3D" id="1.10.246.80">
    <property type="match status" value="1"/>
</dbReference>
<feature type="domain" description="CCA-adding enzyme C-terminal" evidence="12">
    <location>
        <begin position="302"/>
        <end position="445"/>
    </location>
</feature>
<dbReference type="InterPro" id="IPR032810">
    <property type="entry name" value="CCA-adding_enz_C"/>
</dbReference>
<comment type="cofactor">
    <cofactor evidence="1">
        <name>Mg(2+)</name>
        <dbReference type="ChEBI" id="CHEBI:18420"/>
    </cofactor>
</comment>
<dbReference type="GO" id="GO:0004810">
    <property type="term" value="F:CCA tRNA nucleotidyltransferase activity"/>
    <property type="evidence" value="ECO:0007669"/>
    <property type="project" value="UniProtKB-EC"/>
</dbReference>
<dbReference type="Pfam" id="PF12627">
    <property type="entry name" value="PolyA_pol_RNAbd"/>
    <property type="match status" value="1"/>
</dbReference>
<comment type="similarity">
    <text evidence="9">Belongs to the tRNA nucleotidyltransferase/poly(A) polymerase family.</text>
</comment>
<dbReference type="Proteomes" id="UP000537131">
    <property type="component" value="Unassembled WGS sequence"/>
</dbReference>
<evidence type="ECO:0000256" key="5">
    <source>
        <dbReference type="ARBA" id="ARBA00022723"/>
    </source>
</evidence>
<dbReference type="CDD" id="cd05398">
    <property type="entry name" value="NT_ClassII-CCAase"/>
    <property type="match status" value="1"/>
</dbReference>
<proteinExistence type="inferred from homology"/>
<feature type="domain" description="Poly A polymerase head" evidence="10">
    <location>
        <begin position="27"/>
        <end position="149"/>
    </location>
</feature>
<keyword evidence="2 9" id="KW-0808">Transferase</keyword>
<evidence type="ECO:0000256" key="1">
    <source>
        <dbReference type="ARBA" id="ARBA00001946"/>
    </source>
</evidence>
<dbReference type="InterPro" id="IPR043519">
    <property type="entry name" value="NT_sf"/>
</dbReference>
<keyword evidence="5" id="KW-0479">Metal-binding</keyword>
<accession>A0A7Y0HQJ6</accession>
<keyword evidence="14" id="KW-1185">Reference proteome</keyword>
<feature type="domain" description="tRNA nucleotidyltransferase/poly(A) polymerase RNA and SrmB- binding" evidence="11">
    <location>
        <begin position="184"/>
        <end position="237"/>
    </location>
</feature>
<dbReference type="Gene3D" id="1.10.3090.10">
    <property type="entry name" value="cca-adding enzyme, domain 2"/>
    <property type="match status" value="1"/>
</dbReference>
<keyword evidence="6" id="KW-0547">Nucleotide-binding</keyword>
<keyword evidence="4 13" id="KW-0548">Nucleotidyltransferase</keyword>
<dbReference type="InterPro" id="IPR003607">
    <property type="entry name" value="HD/PDEase_dom"/>
</dbReference>
<sequence length="464" mass="53522">MDDYRIFIPQDTKHIMKILKNRGYESYVVGGCVRDSLINREPNDWDLTTNALPEQTLEIFKAEGFRVIETGIKHGTVTILMNCNSYEVTTYRVDGQYLDNRHPDNVTFTTSLKEDLSRRDFTINAMAYNEDKGLIDYFNGISDLKRKIIKCVGNADERFNEDALRMLRAVRFSSELEFKLDYQDAFSAIKKNCNLIENISAERIREELCKILISHKPSSGVLALKETNLLKYILPEIIPCIGFQQHNIHHDKDVFYHTLSVLDNAPNNINIRLAALLHDIGKPKCFTMDDKNVGHFYGHNKVSTEIARKILTKLKFDNKTIDTVCVLIYEHMSKFDKIKPYNIKKFMNRVKIENLEDLFELQIADIKGSAKEYQDFSKILMLKHKCEIILNERQPLNIKDLNINGSDLINLGIKQGKQIGEILKVLLDKVLENPNMNSKEKLLDIVYDDYINKDGVGKKLSSDS</sequence>
<dbReference type="Pfam" id="PF01743">
    <property type="entry name" value="PolyA_pol"/>
    <property type="match status" value="1"/>
</dbReference>
<dbReference type="RefSeq" id="WP_169299411.1">
    <property type="nucleotide sequence ID" value="NZ_JABBNI010000058.1"/>
</dbReference>
<evidence type="ECO:0000256" key="8">
    <source>
        <dbReference type="ARBA" id="ARBA00022884"/>
    </source>
</evidence>
<dbReference type="GO" id="GO:0000049">
    <property type="term" value="F:tRNA binding"/>
    <property type="evidence" value="ECO:0007669"/>
    <property type="project" value="TreeGrafter"/>
</dbReference>
<dbReference type="EMBL" id="JABBNI010000058">
    <property type="protein sequence ID" value="NMM64817.1"/>
    <property type="molecule type" value="Genomic_DNA"/>
</dbReference>
<dbReference type="NCBIfam" id="TIGR00277">
    <property type="entry name" value="HDIG"/>
    <property type="match status" value="1"/>
</dbReference>
<keyword evidence="7" id="KW-0460">Magnesium</keyword>
<gene>
    <name evidence="13" type="ORF">HBE96_19635</name>
</gene>
<evidence type="ECO:0000313" key="14">
    <source>
        <dbReference type="Proteomes" id="UP000537131"/>
    </source>
</evidence>
<dbReference type="SUPFAM" id="SSF81891">
    <property type="entry name" value="Poly A polymerase C-terminal region-like"/>
    <property type="match status" value="1"/>
</dbReference>
<organism evidence="13 14">
    <name type="scientific">Clostridium muellerianum</name>
    <dbReference type="NCBI Taxonomy" id="2716538"/>
    <lineage>
        <taxon>Bacteria</taxon>
        <taxon>Bacillati</taxon>
        <taxon>Bacillota</taxon>
        <taxon>Clostridia</taxon>
        <taxon>Eubacteriales</taxon>
        <taxon>Clostridiaceae</taxon>
        <taxon>Clostridium</taxon>
    </lineage>
</organism>
<dbReference type="PANTHER" id="PTHR46173">
    <property type="entry name" value="CCA TRNA NUCLEOTIDYLTRANSFERASE 1, MITOCHONDRIAL"/>
    <property type="match status" value="1"/>
</dbReference>
<dbReference type="NCBIfam" id="NF009814">
    <property type="entry name" value="PRK13299.1"/>
    <property type="match status" value="1"/>
</dbReference>
<evidence type="ECO:0000256" key="6">
    <source>
        <dbReference type="ARBA" id="ARBA00022741"/>
    </source>
</evidence>
<evidence type="ECO:0000259" key="10">
    <source>
        <dbReference type="Pfam" id="PF01743"/>
    </source>
</evidence>
<dbReference type="InterPro" id="IPR050264">
    <property type="entry name" value="Bact_CCA-adding_enz_type3_sf"/>
</dbReference>
<dbReference type="EC" id="2.7.7.72" evidence="13"/>
<dbReference type="GO" id="GO:0000166">
    <property type="term" value="F:nucleotide binding"/>
    <property type="evidence" value="ECO:0007669"/>
    <property type="project" value="UniProtKB-KW"/>
</dbReference>
<dbReference type="GO" id="GO:0046872">
    <property type="term" value="F:metal ion binding"/>
    <property type="evidence" value="ECO:0007669"/>
    <property type="project" value="UniProtKB-KW"/>
</dbReference>
<evidence type="ECO:0000256" key="3">
    <source>
        <dbReference type="ARBA" id="ARBA00022694"/>
    </source>
</evidence>
<evidence type="ECO:0000256" key="7">
    <source>
        <dbReference type="ARBA" id="ARBA00022842"/>
    </source>
</evidence>
<dbReference type="AlphaFoldDB" id="A0A7Y0HQJ6"/>
<dbReference type="Gene3D" id="3.30.460.10">
    <property type="entry name" value="Beta Polymerase, domain 2"/>
    <property type="match status" value="1"/>
</dbReference>
<reference evidence="13 14" key="1">
    <citation type="submission" date="2020-06" db="EMBL/GenBank/DDBJ databases">
        <title>Complete Genome Sequence of Clostridium muelleri sp. nov. P21T, an Acid-Alcohol Producing Acetogen Isolated from Old Hay.</title>
        <authorList>
            <person name="Duncan K.E."/>
            <person name="Tanner R.S."/>
        </authorList>
    </citation>
    <scope>NUCLEOTIDE SEQUENCE [LARGE SCALE GENOMIC DNA]</scope>
    <source>
        <strain evidence="13 14">P21</strain>
    </source>
</reference>
<evidence type="ECO:0000259" key="12">
    <source>
        <dbReference type="Pfam" id="PF13735"/>
    </source>
</evidence>
<dbReference type="PANTHER" id="PTHR46173:SF1">
    <property type="entry name" value="CCA TRNA NUCLEOTIDYLTRANSFERASE 1, MITOCHONDRIAL"/>
    <property type="match status" value="1"/>
</dbReference>